<dbReference type="EMBL" id="QKVK01000001">
    <property type="protein sequence ID" value="PZF78836.1"/>
    <property type="molecule type" value="Genomic_DNA"/>
</dbReference>
<proteinExistence type="predicted"/>
<protein>
    <recommendedName>
        <fullName evidence="1">Sulfatase-modifying factor enzyme-like domain-containing protein</fullName>
    </recommendedName>
</protein>
<dbReference type="InterPro" id="IPR051043">
    <property type="entry name" value="Sulfatase_Mod_Factor_Kinase"/>
</dbReference>
<dbReference type="InterPro" id="IPR016187">
    <property type="entry name" value="CTDL_fold"/>
</dbReference>
<dbReference type="PANTHER" id="PTHR23150:SF19">
    <property type="entry name" value="FORMYLGLYCINE-GENERATING ENZYME"/>
    <property type="match status" value="1"/>
</dbReference>
<comment type="caution">
    <text evidence="2">The sequence shown here is derived from an EMBL/GenBank/DDBJ whole genome shotgun (WGS) entry which is preliminary data.</text>
</comment>
<dbReference type="Proteomes" id="UP000248795">
    <property type="component" value="Unassembled WGS sequence"/>
</dbReference>
<accession>A0A2W2BZC2</accession>
<dbReference type="SUPFAM" id="SSF56436">
    <property type="entry name" value="C-type lectin-like"/>
    <property type="match status" value="2"/>
</dbReference>
<reference evidence="3" key="1">
    <citation type="submission" date="2018-06" db="EMBL/GenBank/DDBJ databases">
        <title>Aestuariibacter litoralis strain KCTC 52945T.</title>
        <authorList>
            <person name="Li X."/>
            <person name="Salam N."/>
            <person name="Li J.-L."/>
            <person name="Chen Y.-M."/>
            <person name="Yang Z.-W."/>
            <person name="Zhang L.-Y."/>
            <person name="Han M.-X."/>
            <person name="Xiao M."/>
            <person name="Li W.-J."/>
        </authorList>
    </citation>
    <scope>NUCLEOTIDE SEQUENCE [LARGE SCALE GENOMIC DNA]</scope>
    <source>
        <strain evidence="3">KCTC 52945</strain>
    </source>
</reference>
<evidence type="ECO:0000313" key="3">
    <source>
        <dbReference type="Proteomes" id="UP000248795"/>
    </source>
</evidence>
<dbReference type="InterPro" id="IPR042095">
    <property type="entry name" value="SUMF_sf"/>
</dbReference>
<dbReference type="Pfam" id="PF03781">
    <property type="entry name" value="FGE-sulfatase"/>
    <property type="match status" value="2"/>
</dbReference>
<dbReference type="PANTHER" id="PTHR23150">
    <property type="entry name" value="SULFATASE MODIFYING FACTOR 1, 2"/>
    <property type="match status" value="1"/>
</dbReference>
<dbReference type="GO" id="GO:0120147">
    <property type="term" value="F:formylglycine-generating oxidase activity"/>
    <property type="evidence" value="ECO:0007669"/>
    <property type="project" value="TreeGrafter"/>
</dbReference>
<dbReference type="InterPro" id="IPR005532">
    <property type="entry name" value="SUMF_dom"/>
</dbReference>
<dbReference type="AlphaFoldDB" id="A0A2W2BZC2"/>
<feature type="domain" description="Sulfatase-modifying factor enzyme-like" evidence="1">
    <location>
        <begin position="434"/>
        <end position="664"/>
    </location>
</feature>
<gene>
    <name evidence="2" type="ORF">DK847_03315</name>
</gene>
<evidence type="ECO:0000259" key="1">
    <source>
        <dbReference type="Pfam" id="PF03781"/>
    </source>
</evidence>
<feature type="domain" description="Sulfatase-modifying factor enzyme-like" evidence="1">
    <location>
        <begin position="120"/>
        <end position="403"/>
    </location>
</feature>
<dbReference type="Gene3D" id="3.90.1580.10">
    <property type="entry name" value="paralog of FGE (formylglycine-generating enzyme)"/>
    <property type="match status" value="2"/>
</dbReference>
<keyword evidence="3" id="KW-1185">Reference proteome</keyword>
<sequence length="713" mass="75738">MRAAPSWWTAPRKCTRWSWRGASPRRAMISGAGVSHSASSDCPARGFALSSKTAVCRSPHRLSWLPEQLKATPVNIRHILSGIAILAASHGVAAADPLAFDMVSVGDAANSADPATGFGRVARAFAISKHDVTIADYVAFLNAVAKDDPHQLYNPLMASDLMVAGIRREGAAGSYVYTAMEPAGAVQSAAATAGGRPVTYVSWFDAARFANWMANGQPTGPQSPRTTENGAYDLTGRKAAAGIAVRRNAVNPNTRRKPSHYIPTENEWYKAAYYNPTLNEGVGGYTLYATASSSTPGNSAGSSPNQANYVAGGGLFAMTQTLSLDPAQNYLTDVGAFTATPGPYGTYDMNGSVWELTDMDARPGVVRTIRGGGWTSYYSYLQSDYRLGNATTAASSNVGFRLAASGSHASSIDYALSRIGNPGNRRDSTGFGAVGRTFWIGTYEVTIGQYCDFLNAVARSDPHGLYDQAMSLVTNSAGIERLGSDGSYSYAPLDNAGDSANRPVTYVNWFDVARFANWMANGQPTGAQGPATTEDGAYRLLGATGGAAVARNRVNPNRGGAPSFWLPTENEWYKAAYYDPRRNGNKGGYYRYATASDTAPGNQVGAAPNMANYIDDYNGTYFYAVPQARYIDLGQNYLFDVGAYSASPSHYGTFDQSGAVYNWNDLDGSASASRGLRGGFFFAGAASIQSVTFAQVSPLREGADAGFRLASPQ</sequence>
<organism evidence="2 3">
    <name type="scientific">Aestuariivirga litoralis</name>
    <dbReference type="NCBI Taxonomy" id="2650924"/>
    <lineage>
        <taxon>Bacteria</taxon>
        <taxon>Pseudomonadati</taxon>
        <taxon>Pseudomonadota</taxon>
        <taxon>Alphaproteobacteria</taxon>
        <taxon>Hyphomicrobiales</taxon>
        <taxon>Aestuariivirgaceae</taxon>
        <taxon>Aestuariivirga</taxon>
    </lineage>
</organism>
<name>A0A2W2BZC2_9HYPH</name>
<evidence type="ECO:0000313" key="2">
    <source>
        <dbReference type="EMBL" id="PZF78836.1"/>
    </source>
</evidence>